<dbReference type="AlphaFoldDB" id="A0AAE0BMW1"/>
<feature type="compositionally biased region" description="Low complexity" evidence="1">
    <location>
        <begin position="110"/>
        <end position="121"/>
    </location>
</feature>
<dbReference type="Proteomes" id="UP001190700">
    <property type="component" value="Unassembled WGS sequence"/>
</dbReference>
<evidence type="ECO:0000256" key="1">
    <source>
        <dbReference type="SAM" id="MobiDB-lite"/>
    </source>
</evidence>
<feature type="region of interest" description="Disordered" evidence="1">
    <location>
        <begin position="23"/>
        <end position="46"/>
    </location>
</feature>
<feature type="region of interest" description="Disordered" evidence="1">
    <location>
        <begin position="107"/>
        <end position="141"/>
    </location>
</feature>
<sequence length="485" mass="51036">MPTRAKRKLLKESDLEATIRLQDAVRNSSTPQTPPVLPPPDPHTDDDETVKAGMFFESTDSSTERDGRRALLNLIKGASDWTPTEATRKLSLYTRLDPAFYAAVIKRAQQRQQQQQQRAQQPRGFRAGQHKAPPVGFYRDGQRAKPFCGRCKKAGKGTAPFFAAALATGDDVKTDAALKPILDKIQVFQDAADCGPDAFAAAIEVHGAPAVLTAGGAAAELGMFAYGFSVPAEGEAGYGAVDARLDDLVSATSVSFDGASFKHGVAGHAPAAAAAVTVGVQCGTESDGPAYGCEGSTSGGTYGMATIAPATARVERTPWPHTIECVAAHELTHHELAAQHEAGFQVGAAAFAASQISVPSAAGQYVAQTACRPGVGCGVPPFGFGKPAIGALAVLSLFCISMHGVLLADDVPPLQPPEPPDRLSLLAFQDLAPADLGFGMAFYYGMALHESGPLDVDHYYGAGFFTFYYGMDFREATADYYDAVD</sequence>
<reference evidence="2 3" key="1">
    <citation type="journal article" date="2015" name="Genome Biol. Evol.">
        <title>Comparative Genomics of a Bacterivorous Green Alga Reveals Evolutionary Causalities and Consequences of Phago-Mixotrophic Mode of Nutrition.</title>
        <authorList>
            <person name="Burns J.A."/>
            <person name="Paasch A."/>
            <person name="Narechania A."/>
            <person name="Kim E."/>
        </authorList>
    </citation>
    <scope>NUCLEOTIDE SEQUENCE [LARGE SCALE GENOMIC DNA]</scope>
    <source>
        <strain evidence="2 3">PLY_AMNH</strain>
    </source>
</reference>
<gene>
    <name evidence="2" type="ORF">CYMTET_50583</name>
</gene>
<comment type="caution">
    <text evidence="2">The sequence shown here is derived from an EMBL/GenBank/DDBJ whole genome shotgun (WGS) entry which is preliminary data.</text>
</comment>
<evidence type="ECO:0000313" key="3">
    <source>
        <dbReference type="Proteomes" id="UP001190700"/>
    </source>
</evidence>
<name>A0AAE0BMW1_9CHLO</name>
<accession>A0AAE0BMW1</accession>
<dbReference type="EMBL" id="LGRX02033901">
    <property type="protein sequence ID" value="KAK3239491.1"/>
    <property type="molecule type" value="Genomic_DNA"/>
</dbReference>
<proteinExistence type="predicted"/>
<feature type="compositionally biased region" description="Pro residues" evidence="1">
    <location>
        <begin position="32"/>
        <end position="41"/>
    </location>
</feature>
<evidence type="ECO:0000313" key="2">
    <source>
        <dbReference type="EMBL" id="KAK3239491.1"/>
    </source>
</evidence>
<keyword evidence="3" id="KW-1185">Reference proteome</keyword>
<protein>
    <submittedName>
        <fullName evidence="2">Uncharacterized protein</fullName>
    </submittedName>
</protein>
<organism evidence="2 3">
    <name type="scientific">Cymbomonas tetramitiformis</name>
    <dbReference type="NCBI Taxonomy" id="36881"/>
    <lineage>
        <taxon>Eukaryota</taxon>
        <taxon>Viridiplantae</taxon>
        <taxon>Chlorophyta</taxon>
        <taxon>Pyramimonadophyceae</taxon>
        <taxon>Pyramimonadales</taxon>
        <taxon>Pyramimonadaceae</taxon>
        <taxon>Cymbomonas</taxon>
    </lineage>
</organism>